<name>A0AAW2BQC3_9ROSI</name>
<evidence type="ECO:0000313" key="3">
    <source>
        <dbReference type="Proteomes" id="UP001459277"/>
    </source>
</evidence>
<dbReference type="PANTHER" id="PTHR45786:SF74">
    <property type="entry name" value="ATP-DEPENDENT DNA HELICASE"/>
    <property type="match status" value="1"/>
</dbReference>
<feature type="domain" description="Helitron helicase-like" evidence="1">
    <location>
        <begin position="242"/>
        <end position="351"/>
    </location>
</feature>
<keyword evidence="3" id="KW-1185">Reference proteome</keyword>
<dbReference type="Proteomes" id="UP001459277">
    <property type="component" value="Unassembled WGS sequence"/>
</dbReference>
<gene>
    <name evidence="2" type="ORF">SO802_028459</name>
</gene>
<comment type="caution">
    <text evidence="2">The sequence shown here is derived from an EMBL/GenBank/DDBJ whole genome shotgun (WGS) entry which is preliminary data.</text>
</comment>
<accession>A0AAW2BQC3</accession>
<organism evidence="2 3">
    <name type="scientific">Lithocarpus litseifolius</name>
    <dbReference type="NCBI Taxonomy" id="425828"/>
    <lineage>
        <taxon>Eukaryota</taxon>
        <taxon>Viridiplantae</taxon>
        <taxon>Streptophyta</taxon>
        <taxon>Embryophyta</taxon>
        <taxon>Tracheophyta</taxon>
        <taxon>Spermatophyta</taxon>
        <taxon>Magnoliopsida</taxon>
        <taxon>eudicotyledons</taxon>
        <taxon>Gunneridae</taxon>
        <taxon>Pentapetalae</taxon>
        <taxon>rosids</taxon>
        <taxon>fabids</taxon>
        <taxon>Fagales</taxon>
        <taxon>Fagaceae</taxon>
        <taxon>Lithocarpus</taxon>
    </lineage>
</organism>
<evidence type="ECO:0000313" key="2">
    <source>
        <dbReference type="EMBL" id="KAK9988220.1"/>
    </source>
</evidence>
<dbReference type="Pfam" id="PF14214">
    <property type="entry name" value="Helitron_like_N"/>
    <property type="match status" value="1"/>
</dbReference>
<dbReference type="PANTHER" id="PTHR45786">
    <property type="entry name" value="DNA BINDING PROTEIN-LIKE"/>
    <property type="match status" value="1"/>
</dbReference>
<reference evidence="2 3" key="1">
    <citation type="submission" date="2024-01" db="EMBL/GenBank/DDBJ databases">
        <title>A telomere-to-telomere, gap-free genome of sweet tea (Lithocarpus litseifolius).</title>
        <authorList>
            <person name="Zhou J."/>
        </authorList>
    </citation>
    <scope>NUCLEOTIDE SEQUENCE [LARGE SCALE GENOMIC DNA]</scope>
    <source>
        <strain evidence="2">Zhou-2022a</strain>
        <tissue evidence="2">Leaf</tissue>
    </source>
</reference>
<dbReference type="InterPro" id="IPR025476">
    <property type="entry name" value="Helitron_helicase-like"/>
</dbReference>
<sequence length="353" mass="39915">MSDAKNKRNWYATLSGEKKQQLLSKKREAYAKKRKLMIDCENSSSNFSNRHQNIVINDGDHSKQASDQPSHQLNVGSTGKGKVQVEAYSIYEIVSNVVPVKLYEFITSSLSNAVEFRKYVRTYNNTFAFTSFGVNPHSSSSIFSSHAHFTALTATPTELHLLITRTLQPSSIFSLYLLPQLVRSIFSLKTQLDPEAARPLHLLQAQLKHSSERSWIPKHSSDRAGALLGSHLCPLQAQTQTRRQDRALEISPSRSRLRSRSIAPARSRLRSRLISSRSPSISFDRTGEIAPSISSDRRGPRDMHRRYLDAVALVQRFGKPDIFLTVTCNPRWPEILQELNPGKEAHNRPDVQI</sequence>
<evidence type="ECO:0000259" key="1">
    <source>
        <dbReference type="Pfam" id="PF14214"/>
    </source>
</evidence>
<dbReference type="EMBL" id="JAZDWU010000010">
    <property type="protein sequence ID" value="KAK9988220.1"/>
    <property type="molecule type" value="Genomic_DNA"/>
</dbReference>
<proteinExistence type="predicted"/>
<protein>
    <recommendedName>
        <fullName evidence="1">Helitron helicase-like domain-containing protein</fullName>
    </recommendedName>
</protein>
<dbReference type="AlphaFoldDB" id="A0AAW2BQC3"/>